<reference evidence="3" key="1">
    <citation type="submission" date="2020-06" db="EMBL/GenBank/DDBJ databases">
        <authorList>
            <consortium name="Plant Systems Biology data submission"/>
        </authorList>
    </citation>
    <scope>NUCLEOTIDE SEQUENCE</scope>
    <source>
        <strain evidence="3">D6</strain>
    </source>
</reference>
<evidence type="ECO:0000256" key="2">
    <source>
        <dbReference type="SAM" id="SignalP"/>
    </source>
</evidence>
<accession>A0A9N8DM10</accession>
<protein>
    <submittedName>
        <fullName evidence="3">Uncharacterized protein</fullName>
    </submittedName>
</protein>
<dbReference type="Proteomes" id="UP001153069">
    <property type="component" value="Unassembled WGS sequence"/>
</dbReference>
<keyword evidence="1" id="KW-1133">Transmembrane helix</keyword>
<keyword evidence="4" id="KW-1185">Reference proteome</keyword>
<keyword evidence="1" id="KW-0472">Membrane</keyword>
<dbReference type="EMBL" id="CAICTM010000129">
    <property type="protein sequence ID" value="CAB9502189.1"/>
    <property type="molecule type" value="Genomic_DNA"/>
</dbReference>
<keyword evidence="1" id="KW-0812">Transmembrane</keyword>
<proteinExistence type="predicted"/>
<comment type="caution">
    <text evidence="3">The sequence shown here is derived from an EMBL/GenBank/DDBJ whole genome shotgun (WGS) entry which is preliminary data.</text>
</comment>
<evidence type="ECO:0000313" key="3">
    <source>
        <dbReference type="EMBL" id="CAB9502189.1"/>
    </source>
</evidence>
<organism evidence="3 4">
    <name type="scientific">Seminavis robusta</name>
    <dbReference type="NCBI Taxonomy" id="568900"/>
    <lineage>
        <taxon>Eukaryota</taxon>
        <taxon>Sar</taxon>
        <taxon>Stramenopiles</taxon>
        <taxon>Ochrophyta</taxon>
        <taxon>Bacillariophyta</taxon>
        <taxon>Bacillariophyceae</taxon>
        <taxon>Bacillariophycidae</taxon>
        <taxon>Naviculales</taxon>
        <taxon>Naviculaceae</taxon>
        <taxon>Seminavis</taxon>
    </lineage>
</organism>
<feature type="transmembrane region" description="Helical" evidence="1">
    <location>
        <begin position="61"/>
        <end position="79"/>
    </location>
</feature>
<keyword evidence="2" id="KW-0732">Signal</keyword>
<gene>
    <name evidence="3" type="ORF">SEMRO_130_G061800.1</name>
</gene>
<name>A0A9N8DM10_9STRA</name>
<feature type="signal peptide" evidence="2">
    <location>
        <begin position="1"/>
        <end position="21"/>
    </location>
</feature>
<feature type="chain" id="PRO_5040500550" evidence="2">
    <location>
        <begin position="22"/>
        <end position="87"/>
    </location>
</feature>
<sequence>MNKFLLRVVVALVGLVSAASAFTTVAPRTTAFSSAAVAPVASSTALNVVDPAIAQMTAMSNPAGSVFFLVFLVSIWELVTPGRYNKL</sequence>
<evidence type="ECO:0000313" key="4">
    <source>
        <dbReference type="Proteomes" id="UP001153069"/>
    </source>
</evidence>
<dbReference type="AlphaFoldDB" id="A0A9N8DM10"/>
<evidence type="ECO:0000256" key="1">
    <source>
        <dbReference type="SAM" id="Phobius"/>
    </source>
</evidence>